<dbReference type="KEGG" id="pprt:ET464_18885"/>
<dbReference type="EMBL" id="CP035492">
    <property type="protein sequence ID" value="QAY68130.1"/>
    <property type="molecule type" value="Genomic_DNA"/>
</dbReference>
<evidence type="ECO:0000259" key="2">
    <source>
        <dbReference type="Pfam" id="PF22725"/>
    </source>
</evidence>
<dbReference type="InterPro" id="IPR055170">
    <property type="entry name" value="GFO_IDH_MocA-like_dom"/>
</dbReference>
<name>A0A4P6EXJ9_9BACL</name>
<dbReference type="RefSeq" id="WP_129443607.1">
    <property type="nucleotide sequence ID" value="NZ_CP035492.1"/>
</dbReference>
<dbReference type="Pfam" id="PF01408">
    <property type="entry name" value="GFO_IDH_MocA"/>
    <property type="match status" value="1"/>
</dbReference>
<dbReference type="AlphaFoldDB" id="A0A4P6EXJ9"/>
<dbReference type="InterPro" id="IPR000683">
    <property type="entry name" value="Gfo/Idh/MocA-like_OxRdtase_N"/>
</dbReference>
<gene>
    <name evidence="3" type="ORF">ET464_18885</name>
</gene>
<dbReference type="Gene3D" id="3.40.50.720">
    <property type="entry name" value="NAD(P)-binding Rossmann-like Domain"/>
    <property type="match status" value="1"/>
</dbReference>
<dbReference type="InterPro" id="IPR036291">
    <property type="entry name" value="NAD(P)-bd_dom_sf"/>
</dbReference>
<dbReference type="Proteomes" id="UP000293568">
    <property type="component" value="Chromosome"/>
</dbReference>
<reference evidence="3 4" key="1">
    <citation type="submission" date="2019-01" db="EMBL/GenBank/DDBJ databases">
        <title>Genome sequencing of strain FW100M-2.</title>
        <authorList>
            <person name="Heo J."/>
            <person name="Kim S.-J."/>
            <person name="Kim J.-S."/>
            <person name="Hong S.-B."/>
            <person name="Kwon S.-W."/>
        </authorList>
    </citation>
    <scope>NUCLEOTIDE SEQUENCE [LARGE SCALE GENOMIC DNA]</scope>
    <source>
        <strain evidence="3 4">FW100M-2</strain>
    </source>
</reference>
<accession>A0A4P6EXJ9</accession>
<dbReference type="GO" id="GO:0000166">
    <property type="term" value="F:nucleotide binding"/>
    <property type="evidence" value="ECO:0007669"/>
    <property type="project" value="InterPro"/>
</dbReference>
<evidence type="ECO:0000313" key="4">
    <source>
        <dbReference type="Proteomes" id="UP000293568"/>
    </source>
</evidence>
<dbReference type="SUPFAM" id="SSF55347">
    <property type="entry name" value="Glyceraldehyde-3-phosphate dehydrogenase-like, C-terminal domain"/>
    <property type="match status" value="1"/>
</dbReference>
<dbReference type="Gene3D" id="3.30.360.10">
    <property type="entry name" value="Dihydrodipicolinate Reductase, domain 2"/>
    <property type="match status" value="1"/>
</dbReference>
<feature type="domain" description="Gfo/Idh/MocA-like oxidoreductase N-terminal" evidence="1">
    <location>
        <begin position="6"/>
        <end position="122"/>
    </location>
</feature>
<organism evidence="3 4">
    <name type="scientific">Paenibacillus protaetiae</name>
    <dbReference type="NCBI Taxonomy" id="2509456"/>
    <lineage>
        <taxon>Bacteria</taxon>
        <taxon>Bacillati</taxon>
        <taxon>Bacillota</taxon>
        <taxon>Bacilli</taxon>
        <taxon>Bacillales</taxon>
        <taxon>Paenibacillaceae</taxon>
        <taxon>Paenibacillus</taxon>
    </lineage>
</organism>
<keyword evidence="4" id="KW-1185">Reference proteome</keyword>
<evidence type="ECO:0000313" key="3">
    <source>
        <dbReference type="EMBL" id="QAY68130.1"/>
    </source>
</evidence>
<dbReference type="Pfam" id="PF22725">
    <property type="entry name" value="GFO_IDH_MocA_C3"/>
    <property type="match status" value="1"/>
</dbReference>
<dbReference type="OrthoDB" id="9815825at2"/>
<dbReference type="PANTHER" id="PTHR43249:SF1">
    <property type="entry name" value="D-GLUCOSIDE 3-DEHYDROGENASE"/>
    <property type="match status" value="1"/>
</dbReference>
<dbReference type="SUPFAM" id="SSF51735">
    <property type="entry name" value="NAD(P)-binding Rossmann-fold domains"/>
    <property type="match status" value="1"/>
</dbReference>
<evidence type="ECO:0000259" key="1">
    <source>
        <dbReference type="Pfam" id="PF01408"/>
    </source>
</evidence>
<dbReference type="PANTHER" id="PTHR43249">
    <property type="entry name" value="UDP-N-ACETYL-2-AMINO-2-DEOXY-D-GLUCURONATE OXIDASE"/>
    <property type="match status" value="1"/>
</dbReference>
<proteinExistence type="predicted"/>
<sequence>MSQQPIRIGVIGAGAIGNVHIQTFKKVEGAEIVAITDAYLPLAEQRAQEHGIAVAANPQQLFEDPSIDAVIVCVPNQYHAELAIEALRSGKHVILEKPMAINSEAALKIVEEQRKAGKIVMIPHQMRWGGLARAVKQRIDNGDLGRIYNAKTSYMRKKGIPGWGSWFTRKDQAGGGPLIDIGVHMLDLTLYLMGNPKPVSVFGSTYAEFGPRKQGLGTWGTPNWDGYYDVEDLASALIKLDNGATLALDVSWAAFSGSISEEPSVHLMGSEGGVSIVGNAGTYVTYEDDKVAASEITAADEEEDRVLLSRHFVECVNEGKEPITSAMSGYTINRILDAIYESSRTGHEVKLNWD</sequence>
<feature type="domain" description="GFO/IDH/MocA-like oxidoreductase" evidence="2">
    <location>
        <begin position="133"/>
        <end position="274"/>
    </location>
</feature>
<dbReference type="InterPro" id="IPR052515">
    <property type="entry name" value="Gfo/Idh/MocA_Oxidoreductase"/>
</dbReference>
<protein>
    <submittedName>
        <fullName evidence="3">Gfo/Idh/MocA family oxidoreductase</fullName>
    </submittedName>
</protein>